<name>A0ABX3HJN5_PAEBO</name>
<dbReference type="InterPro" id="IPR001296">
    <property type="entry name" value="Glyco_trans_1"/>
</dbReference>
<dbReference type="SUPFAM" id="SSF53756">
    <property type="entry name" value="UDP-Glycosyltransferase/glycogen phosphorylase"/>
    <property type="match status" value="1"/>
</dbReference>
<feature type="domain" description="Glycosyl transferase family 1" evidence="4">
    <location>
        <begin position="168"/>
        <end position="331"/>
    </location>
</feature>
<dbReference type="CDD" id="cd03801">
    <property type="entry name" value="GT4_PimA-like"/>
    <property type="match status" value="1"/>
</dbReference>
<gene>
    <name evidence="5" type="ORF">BSK56_07405</name>
</gene>
<reference evidence="5 6" key="1">
    <citation type="submission" date="2016-10" db="EMBL/GenBank/DDBJ databases">
        <title>Paenibacillus species isolates.</title>
        <authorList>
            <person name="Beno S.M."/>
        </authorList>
    </citation>
    <scope>NUCLEOTIDE SEQUENCE [LARGE SCALE GENOMIC DNA]</scope>
    <source>
        <strain evidence="5 6">FSL H7-0744</strain>
    </source>
</reference>
<dbReference type="Gene3D" id="3.40.50.2000">
    <property type="entry name" value="Glycogen Phosphorylase B"/>
    <property type="match status" value="2"/>
</dbReference>
<dbReference type="PANTHER" id="PTHR12526">
    <property type="entry name" value="GLYCOSYLTRANSFERASE"/>
    <property type="match status" value="1"/>
</dbReference>
<dbReference type="Proteomes" id="UP000187412">
    <property type="component" value="Unassembled WGS sequence"/>
</dbReference>
<keyword evidence="6" id="KW-1185">Reference proteome</keyword>
<accession>A0ABX3HJN5</accession>
<evidence type="ECO:0000259" key="4">
    <source>
        <dbReference type="Pfam" id="PF00534"/>
    </source>
</evidence>
<comment type="similarity">
    <text evidence="1">Belongs to the glycosyltransferase group 1 family. Glycosyltransferase 4 subfamily.</text>
</comment>
<evidence type="ECO:0000256" key="1">
    <source>
        <dbReference type="ARBA" id="ARBA00009481"/>
    </source>
</evidence>
<dbReference type="RefSeq" id="WP_076110029.1">
    <property type="nucleotide sequence ID" value="NZ_MPTB01000007.1"/>
</dbReference>
<dbReference type="EMBL" id="MPTB01000007">
    <property type="protein sequence ID" value="OMD50416.1"/>
    <property type="molecule type" value="Genomic_DNA"/>
</dbReference>
<proteinExistence type="inferred from homology"/>
<dbReference type="Pfam" id="PF00534">
    <property type="entry name" value="Glycos_transf_1"/>
    <property type="match status" value="1"/>
</dbReference>
<evidence type="ECO:0000313" key="6">
    <source>
        <dbReference type="Proteomes" id="UP000187412"/>
    </source>
</evidence>
<protein>
    <recommendedName>
        <fullName evidence="4">Glycosyl transferase family 1 domain-containing protein</fullName>
    </recommendedName>
</protein>
<dbReference type="PANTHER" id="PTHR12526:SF640">
    <property type="entry name" value="COLANIC ACID BIOSYNTHESIS GLYCOSYLTRANSFERASE WCAL-RELATED"/>
    <property type="match status" value="1"/>
</dbReference>
<keyword evidence="2" id="KW-0328">Glycosyltransferase</keyword>
<evidence type="ECO:0000313" key="5">
    <source>
        <dbReference type="EMBL" id="OMD50416.1"/>
    </source>
</evidence>
<comment type="caution">
    <text evidence="5">The sequence shown here is derived from an EMBL/GenBank/DDBJ whole genome shotgun (WGS) entry which is preliminary data.</text>
</comment>
<sequence>MKKICIIGQFPPPVHGLSKALETLLNSRLFNEKYELTHVDIKDNKKVAAHMSMINRQDTDIFYFTISQSKWGNLRDMFILANLFRKGKKVVIHYHGGYFRQLYSQFNPLQRAINKKLLAKVDVMIVLSKSLECLFAGIVDAGKIRICENCIEDSQLLTSWEYESKIFRLMETGKPLEVVYLSNFIKSKGYFDLLMAAERLRDRDIHFHFAGSFFNREDEEEFLAYIQQNGLQDKVSYHGVVTGERKKRLLERCDIFALPTYYPNEGQPISIIEAMGNGLAIISTKHAGIPDIVSEENGFLIEPQSPEAIAGVIAGLLQDRSGMKQMADENRSKILRRYKEADYLKRLELIMDEV</sequence>
<evidence type="ECO:0000256" key="2">
    <source>
        <dbReference type="ARBA" id="ARBA00022676"/>
    </source>
</evidence>
<keyword evidence="3" id="KW-0808">Transferase</keyword>
<evidence type="ECO:0000256" key="3">
    <source>
        <dbReference type="ARBA" id="ARBA00022679"/>
    </source>
</evidence>
<organism evidence="5 6">
    <name type="scientific">Paenibacillus borealis</name>
    <dbReference type="NCBI Taxonomy" id="160799"/>
    <lineage>
        <taxon>Bacteria</taxon>
        <taxon>Bacillati</taxon>
        <taxon>Bacillota</taxon>
        <taxon>Bacilli</taxon>
        <taxon>Bacillales</taxon>
        <taxon>Paenibacillaceae</taxon>
        <taxon>Paenibacillus</taxon>
    </lineage>
</organism>